<dbReference type="EMBL" id="JBEPMC010000007">
    <property type="protein sequence ID" value="MET3581188.1"/>
    <property type="molecule type" value="Genomic_DNA"/>
</dbReference>
<evidence type="ECO:0000256" key="3">
    <source>
        <dbReference type="ARBA" id="ARBA00022452"/>
    </source>
</evidence>
<reference evidence="9 10" key="1">
    <citation type="submission" date="2024-06" db="EMBL/GenBank/DDBJ databases">
        <title>Genomic Encyclopedia of Type Strains, Phase IV (KMG-IV): sequencing the most valuable type-strain genomes for metagenomic binning, comparative biology and taxonomic classification.</title>
        <authorList>
            <person name="Goeker M."/>
        </authorList>
    </citation>
    <scope>NUCLEOTIDE SEQUENCE [LARGE SCALE GENOMIC DNA]</scope>
    <source>
        <strain evidence="9 10">DSM 100022</strain>
    </source>
</reference>
<evidence type="ECO:0000259" key="8">
    <source>
        <dbReference type="Pfam" id="PF03895"/>
    </source>
</evidence>
<dbReference type="Gene3D" id="3.30.1300.30">
    <property type="entry name" value="GSPII I/J protein-like"/>
    <property type="match status" value="1"/>
</dbReference>
<keyword evidence="3" id="KW-1134">Transmembrane beta strand</keyword>
<organism evidence="9 10">
    <name type="scientific">Mesorhizobium robiniae</name>
    <dbReference type="NCBI Taxonomy" id="559315"/>
    <lineage>
        <taxon>Bacteria</taxon>
        <taxon>Pseudomonadati</taxon>
        <taxon>Pseudomonadota</taxon>
        <taxon>Alphaproteobacteria</taxon>
        <taxon>Hyphomicrobiales</taxon>
        <taxon>Phyllobacteriaceae</taxon>
        <taxon>Mesorhizobium</taxon>
    </lineage>
</organism>
<dbReference type="InterPro" id="IPR045584">
    <property type="entry name" value="Pilin-like"/>
</dbReference>
<evidence type="ECO:0000313" key="10">
    <source>
        <dbReference type="Proteomes" id="UP001549204"/>
    </source>
</evidence>
<dbReference type="Proteomes" id="UP001549204">
    <property type="component" value="Unassembled WGS sequence"/>
</dbReference>
<accession>A0ABV2GSB5</accession>
<feature type="domain" description="Trimeric autotransporter adhesin YadA-like C-terminal membrane anchor" evidence="8">
    <location>
        <begin position="345"/>
        <end position="402"/>
    </location>
</feature>
<keyword evidence="5" id="KW-0732">Signal</keyword>
<keyword evidence="4" id="KW-0812">Transmembrane</keyword>
<keyword evidence="10" id="KW-1185">Reference proteome</keyword>
<sequence>MRFERSRHGPARTATIAGLWLVAGVSWFASLEDAAAQSTCLMGGGATAAASGSDSFACGDAAAAVGGASTSIGESAGSATSGEANTAVGNYAGFTVTGSFNAATGAGAGLSVTGDDNSAFGATAGRYFTGSGNVAIGRNAGSGEDGAPLSMSNSVSIGANAAAGHDNAIAIGSGVTTERANQVSLGTATNTYTLAGINSQASRDAQGATAYFMTTDGNGNLAASTFDVATLEGVPGQVTQNSTHITNLSTTVDSHATQINAHTTELADHETRITSNTSTLNAHTTQIANLDTRVTTNTDDITQLDGRVGALEANFQDIGGRINETRSEARAGTALALATAGLRYDDRSEKLSIAGGFGHFKGQSGLALGLGYNTSEDFRLNAAVSASTNRGDVGVSVGASWTLN</sequence>
<dbReference type="InterPro" id="IPR005594">
    <property type="entry name" value="YadA_C"/>
</dbReference>
<protein>
    <submittedName>
        <fullName evidence="9">Autotransporter adhesin</fullName>
    </submittedName>
</protein>
<keyword evidence="7" id="KW-0998">Cell outer membrane</keyword>
<evidence type="ECO:0000256" key="6">
    <source>
        <dbReference type="ARBA" id="ARBA00023136"/>
    </source>
</evidence>
<evidence type="ECO:0000256" key="7">
    <source>
        <dbReference type="ARBA" id="ARBA00023237"/>
    </source>
</evidence>
<dbReference type="Gene3D" id="2.150.10.10">
    <property type="entry name" value="Serralysin-like metalloprotease, C-terminal"/>
    <property type="match status" value="1"/>
</dbReference>
<dbReference type="Pfam" id="PF03895">
    <property type="entry name" value="YadA_anchor"/>
    <property type="match status" value="1"/>
</dbReference>
<evidence type="ECO:0000256" key="5">
    <source>
        <dbReference type="ARBA" id="ARBA00022729"/>
    </source>
</evidence>
<dbReference type="Gene3D" id="1.20.5.340">
    <property type="match status" value="1"/>
</dbReference>
<evidence type="ECO:0000256" key="2">
    <source>
        <dbReference type="ARBA" id="ARBA00004442"/>
    </source>
</evidence>
<gene>
    <name evidence="9" type="ORF">ABID19_004234</name>
</gene>
<evidence type="ECO:0000256" key="4">
    <source>
        <dbReference type="ARBA" id="ARBA00022692"/>
    </source>
</evidence>
<name>A0ABV2GSB5_9HYPH</name>
<evidence type="ECO:0000313" key="9">
    <source>
        <dbReference type="EMBL" id="MET3581188.1"/>
    </source>
</evidence>
<dbReference type="SUPFAM" id="SSF54523">
    <property type="entry name" value="Pili subunits"/>
    <property type="match status" value="1"/>
</dbReference>
<dbReference type="InterPro" id="IPR011049">
    <property type="entry name" value="Serralysin-like_metalloprot_C"/>
</dbReference>
<dbReference type="RefSeq" id="WP_354492860.1">
    <property type="nucleotide sequence ID" value="NZ_JBEPMC010000007.1"/>
</dbReference>
<comment type="subcellular location">
    <subcellularLocation>
        <location evidence="2">Cell outer membrane</location>
    </subcellularLocation>
    <subcellularLocation>
        <location evidence="1">Cell surface</location>
    </subcellularLocation>
</comment>
<proteinExistence type="predicted"/>
<keyword evidence="6" id="KW-0472">Membrane</keyword>
<evidence type="ECO:0000256" key="1">
    <source>
        <dbReference type="ARBA" id="ARBA00004241"/>
    </source>
</evidence>
<comment type="caution">
    <text evidence="9">The sequence shown here is derived from an EMBL/GenBank/DDBJ whole genome shotgun (WGS) entry which is preliminary data.</text>
</comment>